<dbReference type="InterPro" id="IPR037143">
    <property type="entry name" value="4-PPantetheinyl_Trfase_dom_sf"/>
</dbReference>
<dbReference type="GO" id="GO:0008897">
    <property type="term" value="F:holo-[acyl-carrier-protein] synthase activity"/>
    <property type="evidence" value="ECO:0007669"/>
    <property type="project" value="InterPro"/>
</dbReference>
<name>A0AA48L1E0_9FIRM</name>
<gene>
    <name evidence="5" type="ORF">RsTaC01_0438</name>
</gene>
<dbReference type="GO" id="GO:0000287">
    <property type="term" value="F:magnesium ion binding"/>
    <property type="evidence" value="ECO:0007669"/>
    <property type="project" value="InterPro"/>
</dbReference>
<dbReference type="Pfam" id="PF01648">
    <property type="entry name" value="ACPS"/>
    <property type="match status" value="1"/>
</dbReference>
<dbReference type="Gene3D" id="3.90.470.20">
    <property type="entry name" value="4'-phosphopantetheinyl transferase domain"/>
    <property type="match status" value="1"/>
</dbReference>
<reference evidence="5" key="1">
    <citation type="journal article" date="2023" name="ISME J.">
        <title>Emergence of putative energy parasites within Clostridia revealed by genome analysis of a novel endosymbiotic clade.</title>
        <authorList>
            <person name="Takahashi K."/>
            <person name="Kuwahara H."/>
            <person name="Horikawa Y."/>
            <person name="Izawa K."/>
            <person name="Kato D."/>
            <person name="Inagaki T."/>
            <person name="Yuki M."/>
            <person name="Ohkuma M."/>
            <person name="Hongoh Y."/>
        </authorList>
    </citation>
    <scope>NUCLEOTIDE SEQUENCE</scope>
    <source>
        <strain evidence="5">RsTa-C01</strain>
    </source>
</reference>
<evidence type="ECO:0000259" key="4">
    <source>
        <dbReference type="Pfam" id="PF01648"/>
    </source>
</evidence>
<keyword evidence="2" id="KW-0479">Metal-binding</keyword>
<evidence type="ECO:0000256" key="1">
    <source>
        <dbReference type="ARBA" id="ARBA00022679"/>
    </source>
</evidence>
<dbReference type="Proteomes" id="UP001335720">
    <property type="component" value="Chromosome"/>
</dbReference>
<accession>A0AA48L1E0</accession>
<keyword evidence="1" id="KW-0808">Transferase</keyword>
<dbReference type="EMBL" id="AP027925">
    <property type="protein sequence ID" value="BED92625.1"/>
    <property type="molecule type" value="Genomic_DNA"/>
</dbReference>
<evidence type="ECO:0000313" key="5">
    <source>
        <dbReference type="EMBL" id="BED92625.1"/>
    </source>
</evidence>
<dbReference type="InterPro" id="IPR004568">
    <property type="entry name" value="Ppantetheine-prot_Trfase_dom"/>
</dbReference>
<dbReference type="KEGG" id="ptrh:RsTaC01_0438"/>
<dbReference type="InterPro" id="IPR008278">
    <property type="entry name" value="4-PPantetheinyl_Trfase_dom"/>
</dbReference>
<protein>
    <submittedName>
        <fullName evidence="5">Holo-ACP synthase</fullName>
    </submittedName>
</protein>
<dbReference type="GO" id="GO:0006633">
    <property type="term" value="P:fatty acid biosynthetic process"/>
    <property type="evidence" value="ECO:0007669"/>
    <property type="project" value="InterPro"/>
</dbReference>
<evidence type="ECO:0000256" key="3">
    <source>
        <dbReference type="ARBA" id="ARBA00022842"/>
    </source>
</evidence>
<keyword evidence="3" id="KW-0460">Magnesium</keyword>
<organism evidence="5">
    <name type="scientific">Candidatus Paraimprobicoccus trichonymphae</name>
    <dbReference type="NCBI Taxonomy" id="3033793"/>
    <lineage>
        <taxon>Bacteria</taxon>
        <taxon>Bacillati</taxon>
        <taxon>Bacillota</taxon>
        <taxon>Clostridia</taxon>
        <taxon>Candidatus Paraimprobicoccus</taxon>
    </lineage>
</organism>
<evidence type="ECO:0000256" key="2">
    <source>
        <dbReference type="ARBA" id="ARBA00022723"/>
    </source>
</evidence>
<dbReference type="NCBIfam" id="TIGR00556">
    <property type="entry name" value="pantethn_trn"/>
    <property type="match status" value="1"/>
</dbReference>
<feature type="domain" description="4'-phosphopantetheinyl transferase" evidence="4">
    <location>
        <begin position="4"/>
        <end position="92"/>
    </location>
</feature>
<proteinExistence type="predicted"/>
<sequence length="122" mass="14580">MIEISRIEKSIKNEKFLFKYFGKEELEFFKMKNFSVQSIAGNFCAKEAFLKSIKLRIKNFEFKDVQILRGKFKEPYFKFPEKLFDFFKDNNYDFSISITHTKKYASAVVVYASVLELVDRHV</sequence>
<dbReference type="SUPFAM" id="SSF56214">
    <property type="entry name" value="4'-phosphopantetheinyl transferase"/>
    <property type="match status" value="1"/>
</dbReference>
<dbReference type="AlphaFoldDB" id="A0AA48L1E0"/>